<evidence type="ECO:0000256" key="4">
    <source>
        <dbReference type="RuleBase" id="RU362110"/>
    </source>
</evidence>
<dbReference type="InterPro" id="IPR013320">
    <property type="entry name" value="ConA-like_dom_sf"/>
</dbReference>
<dbReference type="CDD" id="cd18621">
    <property type="entry name" value="GH32_XdINV-like"/>
    <property type="match status" value="1"/>
</dbReference>
<evidence type="ECO:0000259" key="6">
    <source>
        <dbReference type="Pfam" id="PF00251"/>
    </source>
</evidence>
<dbReference type="GO" id="GO:0005737">
    <property type="term" value="C:cytoplasm"/>
    <property type="evidence" value="ECO:0007669"/>
    <property type="project" value="TreeGrafter"/>
</dbReference>
<dbReference type="InterPro" id="IPR001362">
    <property type="entry name" value="Glyco_hydro_32"/>
</dbReference>
<evidence type="ECO:0000259" key="7">
    <source>
        <dbReference type="Pfam" id="PF08244"/>
    </source>
</evidence>
<keyword evidence="9" id="KW-1185">Reference proteome</keyword>
<evidence type="ECO:0000313" key="9">
    <source>
        <dbReference type="Proteomes" id="UP000033140"/>
    </source>
</evidence>
<proteinExistence type="inferred from homology"/>
<evidence type="ECO:0000256" key="5">
    <source>
        <dbReference type="SAM" id="SignalP"/>
    </source>
</evidence>
<comment type="caution">
    <text evidence="8">The sequence shown here is derived from an EMBL/GenBank/DDBJ whole genome shotgun (WGS) entry which is preliminary data.</text>
</comment>
<protein>
    <recommendedName>
        <fullName evidence="10">Glycosyl hydrolase family 32 N-terminal domain-containing protein</fullName>
    </recommendedName>
</protein>
<keyword evidence="3 4" id="KW-0326">Glycosidase</keyword>
<dbReference type="Gene3D" id="2.60.120.560">
    <property type="entry name" value="Exo-inulinase, domain 1"/>
    <property type="match status" value="1"/>
</dbReference>
<dbReference type="InterPro" id="IPR013189">
    <property type="entry name" value="Glyco_hydro_32_C"/>
</dbReference>
<reference evidence="8 9" key="2">
    <citation type="journal article" date="2014" name="J. Gen. Appl. Microbiol.">
        <title>The early diverging ascomycetous budding yeast Saitoella complicata has three histone deacetylases belonging to the Clr6, Hos2, and Rpd3 lineages.</title>
        <authorList>
            <person name="Nishida H."/>
            <person name="Matsumoto T."/>
            <person name="Kondo S."/>
            <person name="Hamamoto M."/>
            <person name="Yoshikawa H."/>
        </authorList>
    </citation>
    <scope>NUCLEOTIDE SEQUENCE [LARGE SCALE GENOMIC DNA]</scope>
    <source>
        <strain evidence="8 9">NRRL Y-17804</strain>
    </source>
</reference>
<keyword evidence="2 4" id="KW-0378">Hydrolase</keyword>
<reference evidence="8 9" key="1">
    <citation type="journal article" date="2011" name="J. Gen. Appl. Microbiol.">
        <title>Draft genome sequencing of the enigmatic yeast Saitoella complicata.</title>
        <authorList>
            <person name="Nishida H."/>
            <person name="Hamamoto M."/>
            <person name="Sugiyama J."/>
        </authorList>
    </citation>
    <scope>NUCLEOTIDE SEQUENCE [LARGE SCALE GENOMIC DNA]</scope>
    <source>
        <strain evidence="8 9">NRRL Y-17804</strain>
    </source>
</reference>
<dbReference type="Proteomes" id="UP000033140">
    <property type="component" value="Unassembled WGS sequence"/>
</dbReference>
<evidence type="ECO:0000256" key="3">
    <source>
        <dbReference type="ARBA" id="ARBA00023295"/>
    </source>
</evidence>
<dbReference type="GO" id="GO:0005987">
    <property type="term" value="P:sucrose catabolic process"/>
    <property type="evidence" value="ECO:0007669"/>
    <property type="project" value="TreeGrafter"/>
</dbReference>
<evidence type="ECO:0000313" key="8">
    <source>
        <dbReference type="EMBL" id="GAO50541.1"/>
    </source>
</evidence>
<dbReference type="Pfam" id="PF08244">
    <property type="entry name" value="Glyco_hydro_32C"/>
    <property type="match status" value="1"/>
</dbReference>
<feature type="domain" description="Glycosyl hydrolase family 32 C-terminal" evidence="7">
    <location>
        <begin position="461"/>
        <end position="635"/>
    </location>
</feature>
<dbReference type="SUPFAM" id="SSF49899">
    <property type="entry name" value="Concanavalin A-like lectins/glucanases"/>
    <property type="match status" value="1"/>
</dbReference>
<organism evidence="8 9">
    <name type="scientific">Saitoella complicata (strain BCRC 22490 / CBS 7301 / JCM 7358 / NBRC 10748 / NRRL Y-17804)</name>
    <dbReference type="NCBI Taxonomy" id="698492"/>
    <lineage>
        <taxon>Eukaryota</taxon>
        <taxon>Fungi</taxon>
        <taxon>Dikarya</taxon>
        <taxon>Ascomycota</taxon>
        <taxon>Taphrinomycotina</taxon>
        <taxon>Taphrinomycotina incertae sedis</taxon>
        <taxon>Saitoella</taxon>
    </lineage>
</organism>
<dbReference type="InterPro" id="IPR023296">
    <property type="entry name" value="Glyco_hydro_beta-prop_sf"/>
</dbReference>
<feature type="signal peptide" evidence="5">
    <location>
        <begin position="1"/>
        <end position="20"/>
    </location>
</feature>
<dbReference type="OMA" id="IPREMYV"/>
<accession>A0A0E9NLI8</accession>
<evidence type="ECO:0000256" key="1">
    <source>
        <dbReference type="ARBA" id="ARBA00009902"/>
    </source>
</evidence>
<sequence>MVSAAALAGALLLGAGAVSAQNYSTVNLADVDIASAPNNTLFNRWRPSSRFLAPHSWMNDPCAPSYDHATGLYHMMYQWHPNHIQWGNISWGHAVSYDQVTWTDVGGWQDNKAEPLATGPNGTSDHLGVFSGSAQFLPRNQSYGLDGVNGLNITNGNASETVMVVFYTGVDKLPTNWAKTYLNGTEAQSLAISTDGGKSFTKIEDVIPQPPPHLNITGFRDPIFGQWAEMDDILHGDSSLGNYYAIMGSGIKGVGPRLQFYYAPPDNLTDWNYLGPLFAVSANETWSETYSGSFGYNFEVAGAFSLTELEKFGGDNETKHHYVVAGAEGGNTTLHPSNQWALWSEVQMTRSENGSAQTNILSTGVLDWGLAYAWNTFYDAPKDRRIAYGWIKEEDILRGQTAMGWQGAFALPRHLYTQVYENLRNTDGILSQRGSWRALRRADGKWSMTTLGMQPAEDVVASLRETAEVTTFANKTVQAKNGTEKYSGLGINSTSLNIHAEIELSGTAPVGFVVRRSPDGDEQTLIKYDPVAQQLSIVRENSTLLNATYVETYTHVAPLFLLDTYKTSNTTNMEVERESLKLDIFVDNSVLEVFGNNRVAISSRIYPARIDSTGLGWWVGSGEGSVALKNVTVWDGLKNAFPERPANSSTHLVWDSADVTHNGLYWAGN</sequence>
<dbReference type="STRING" id="698492.A0A0E9NLI8"/>
<feature type="chain" id="PRO_5002430594" description="Glycosyl hydrolase family 32 N-terminal domain-containing protein" evidence="5">
    <location>
        <begin position="21"/>
        <end position="669"/>
    </location>
</feature>
<dbReference type="SUPFAM" id="SSF75005">
    <property type="entry name" value="Arabinanase/levansucrase/invertase"/>
    <property type="match status" value="1"/>
</dbReference>
<comment type="similarity">
    <text evidence="1 4">Belongs to the glycosyl hydrolase 32 family.</text>
</comment>
<dbReference type="InterPro" id="IPR013148">
    <property type="entry name" value="Glyco_hydro_32_N"/>
</dbReference>
<name>A0A0E9NLI8_SAICN</name>
<evidence type="ECO:0000256" key="2">
    <source>
        <dbReference type="ARBA" id="ARBA00022801"/>
    </source>
</evidence>
<dbReference type="PANTHER" id="PTHR42800:SF3">
    <property type="entry name" value="GLYCOSYL HYDROLASE FAMILY 32 N-TERMINAL DOMAIN-CONTAINING PROTEIN"/>
    <property type="match status" value="1"/>
</dbReference>
<evidence type="ECO:0008006" key="10">
    <source>
        <dbReference type="Google" id="ProtNLM"/>
    </source>
</evidence>
<dbReference type="Gene3D" id="2.115.10.20">
    <property type="entry name" value="Glycosyl hydrolase domain, family 43"/>
    <property type="match status" value="1"/>
</dbReference>
<dbReference type="PANTHER" id="PTHR42800">
    <property type="entry name" value="EXOINULINASE INUD (AFU_ORTHOLOGUE AFUA_5G00480)"/>
    <property type="match status" value="1"/>
</dbReference>
<dbReference type="GO" id="GO:0004575">
    <property type="term" value="F:sucrose alpha-glucosidase activity"/>
    <property type="evidence" value="ECO:0007669"/>
    <property type="project" value="TreeGrafter"/>
</dbReference>
<gene>
    <name evidence="8" type="ORF">G7K_4665-t1</name>
</gene>
<dbReference type="SMART" id="SM00640">
    <property type="entry name" value="Glyco_32"/>
    <property type="match status" value="1"/>
</dbReference>
<dbReference type="Pfam" id="PF00251">
    <property type="entry name" value="Glyco_hydro_32N"/>
    <property type="match status" value="1"/>
</dbReference>
<feature type="domain" description="Glycosyl hydrolase family 32 N-terminal" evidence="6">
    <location>
        <begin position="53"/>
        <end position="418"/>
    </location>
</feature>
<keyword evidence="5" id="KW-0732">Signal</keyword>
<dbReference type="AlphaFoldDB" id="A0A0E9NLI8"/>
<reference evidence="8 9" key="3">
    <citation type="journal article" date="2015" name="Genome Announc.">
        <title>Draft Genome Sequence of the Archiascomycetous Yeast Saitoella complicata.</title>
        <authorList>
            <person name="Yamauchi K."/>
            <person name="Kondo S."/>
            <person name="Hamamoto M."/>
            <person name="Takahashi Y."/>
            <person name="Ogura Y."/>
            <person name="Hayashi T."/>
            <person name="Nishida H."/>
        </authorList>
    </citation>
    <scope>NUCLEOTIDE SEQUENCE [LARGE SCALE GENOMIC DNA]</scope>
    <source>
        <strain evidence="8 9">NRRL Y-17804</strain>
    </source>
</reference>
<dbReference type="EMBL" id="BACD03000034">
    <property type="protein sequence ID" value="GAO50541.1"/>
    <property type="molecule type" value="Genomic_DNA"/>
</dbReference>